<organism evidence="2">
    <name type="scientific">Anopheles braziliensis</name>
    <dbReference type="NCBI Taxonomy" id="58242"/>
    <lineage>
        <taxon>Eukaryota</taxon>
        <taxon>Metazoa</taxon>
        <taxon>Ecdysozoa</taxon>
        <taxon>Arthropoda</taxon>
        <taxon>Hexapoda</taxon>
        <taxon>Insecta</taxon>
        <taxon>Pterygota</taxon>
        <taxon>Neoptera</taxon>
        <taxon>Endopterygota</taxon>
        <taxon>Diptera</taxon>
        <taxon>Nematocera</taxon>
        <taxon>Culicoidea</taxon>
        <taxon>Culicidae</taxon>
        <taxon>Anophelinae</taxon>
        <taxon>Anopheles</taxon>
    </lineage>
</organism>
<evidence type="ECO:0000256" key="1">
    <source>
        <dbReference type="SAM" id="SignalP"/>
    </source>
</evidence>
<feature type="signal peptide" evidence="1">
    <location>
        <begin position="1"/>
        <end position="37"/>
    </location>
</feature>
<keyword evidence="1" id="KW-0732">Signal</keyword>
<dbReference type="PROSITE" id="PS51257">
    <property type="entry name" value="PROKAR_LIPOPROTEIN"/>
    <property type="match status" value="1"/>
</dbReference>
<protein>
    <submittedName>
        <fullName evidence="2">Putative secreted peptide</fullName>
    </submittedName>
</protein>
<dbReference type="EMBL" id="GGFM01009229">
    <property type="protein sequence ID" value="MBW29980.1"/>
    <property type="molecule type" value="Transcribed_RNA"/>
</dbReference>
<accession>A0A2M3ZNF1</accession>
<reference evidence="2" key="1">
    <citation type="submission" date="2018-01" db="EMBL/GenBank/DDBJ databases">
        <title>An insight into the sialome of Amazonian anophelines.</title>
        <authorList>
            <person name="Ribeiro J.M."/>
            <person name="Scarpassa V."/>
            <person name="Calvo E."/>
        </authorList>
    </citation>
    <scope>NUCLEOTIDE SEQUENCE</scope>
    <source>
        <tissue evidence="2">Salivary glands</tissue>
    </source>
</reference>
<feature type="chain" id="PRO_5014973284" evidence="1">
    <location>
        <begin position="38"/>
        <end position="95"/>
    </location>
</feature>
<sequence length="95" mass="10566">MIASPSKHSMFLLPGVALSCVLLMLLLLLLLQRLLHCHPTKLPPFVMQQRSCSTSDRVRTISQQQLQQQHTKRGRGLADCVAALVSGRGTEFKVE</sequence>
<proteinExistence type="predicted"/>
<dbReference type="AlphaFoldDB" id="A0A2M3ZNF1"/>
<name>A0A2M3ZNF1_9DIPT</name>
<evidence type="ECO:0000313" key="2">
    <source>
        <dbReference type="EMBL" id="MBW29980.1"/>
    </source>
</evidence>